<comment type="caution">
    <text evidence="1">The sequence shown here is derived from an EMBL/GenBank/DDBJ whole genome shotgun (WGS) entry which is preliminary data.</text>
</comment>
<organism evidence="1 2">
    <name type="scientific">Nodularia harveyana UHCC-0300</name>
    <dbReference type="NCBI Taxonomy" id="2974287"/>
    <lineage>
        <taxon>Bacteria</taxon>
        <taxon>Bacillati</taxon>
        <taxon>Cyanobacteriota</taxon>
        <taxon>Cyanophyceae</taxon>
        <taxon>Nostocales</taxon>
        <taxon>Nodulariaceae</taxon>
        <taxon>Nodularia</taxon>
    </lineage>
</organism>
<reference evidence="1 2" key="1">
    <citation type="submission" date="2023-12" db="EMBL/GenBank/DDBJ databases">
        <title>Baltic Sea Cyanobacteria.</title>
        <authorList>
            <person name="Delbaje E."/>
            <person name="Fewer D.P."/>
            <person name="Shishido T.K."/>
        </authorList>
    </citation>
    <scope>NUCLEOTIDE SEQUENCE [LARGE SCALE GENOMIC DNA]</scope>
    <source>
        <strain evidence="1 2">UHCC-0300</strain>
    </source>
</reference>
<evidence type="ECO:0000313" key="2">
    <source>
        <dbReference type="Proteomes" id="UP001302120"/>
    </source>
</evidence>
<gene>
    <name evidence="1" type="ORF">VB620_00750</name>
</gene>
<accession>A0ABU5U8K0</accession>
<sequence length="52" mass="6122">MRTQARLTFPLLLENALTSWIIPNYQSWFGKIMGIRGKELQIYSFPISETNF</sequence>
<protein>
    <submittedName>
        <fullName evidence="1">Uncharacterized protein</fullName>
    </submittedName>
</protein>
<keyword evidence="2" id="KW-1185">Reference proteome</keyword>
<dbReference type="EMBL" id="JAYGHG010000001">
    <property type="protein sequence ID" value="MEA5579866.1"/>
    <property type="molecule type" value="Genomic_DNA"/>
</dbReference>
<proteinExistence type="predicted"/>
<name>A0ABU5U8K0_9CYAN</name>
<dbReference type="Proteomes" id="UP001302120">
    <property type="component" value="Unassembled WGS sequence"/>
</dbReference>
<dbReference type="RefSeq" id="WP_323194209.1">
    <property type="nucleotide sequence ID" value="NZ_JAYGHG010000001.1"/>
</dbReference>
<evidence type="ECO:0000313" key="1">
    <source>
        <dbReference type="EMBL" id="MEA5579866.1"/>
    </source>
</evidence>